<dbReference type="HOGENOM" id="CLU_010194_2_1_10"/>
<dbReference type="KEGG" id="paa:Paes_0281"/>
<evidence type="ECO:0000256" key="3">
    <source>
        <dbReference type="RuleBase" id="RU000363"/>
    </source>
</evidence>
<dbReference type="GO" id="GO:0016020">
    <property type="term" value="C:membrane"/>
    <property type="evidence" value="ECO:0007669"/>
    <property type="project" value="TreeGrafter"/>
</dbReference>
<dbReference type="STRING" id="290512.Paes_0281"/>
<keyword evidence="2" id="KW-0560">Oxidoreductase</keyword>
<protein>
    <submittedName>
        <fullName evidence="4">Short-chain dehydrogenase/reductase SDR</fullName>
    </submittedName>
</protein>
<evidence type="ECO:0000313" key="5">
    <source>
        <dbReference type="Proteomes" id="UP000002725"/>
    </source>
</evidence>
<dbReference type="Pfam" id="PF00106">
    <property type="entry name" value="adh_short"/>
    <property type="match status" value="1"/>
</dbReference>
<dbReference type="SUPFAM" id="SSF51735">
    <property type="entry name" value="NAD(P)-binding Rossmann-fold domains"/>
    <property type="match status" value="1"/>
</dbReference>
<evidence type="ECO:0000256" key="2">
    <source>
        <dbReference type="ARBA" id="ARBA00023002"/>
    </source>
</evidence>
<dbReference type="PROSITE" id="PS00061">
    <property type="entry name" value="ADH_SHORT"/>
    <property type="match status" value="1"/>
</dbReference>
<dbReference type="InterPro" id="IPR002347">
    <property type="entry name" value="SDR_fam"/>
</dbReference>
<organism evidence="4 5">
    <name type="scientific">Prosthecochloris aestuarii (strain DSM 271 / SK 413)</name>
    <dbReference type="NCBI Taxonomy" id="290512"/>
    <lineage>
        <taxon>Bacteria</taxon>
        <taxon>Pseudomonadati</taxon>
        <taxon>Chlorobiota</taxon>
        <taxon>Chlorobiia</taxon>
        <taxon>Chlorobiales</taxon>
        <taxon>Chlorobiaceae</taxon>
        <taxon>Prosthecochloris</taxon>
    </lineage>
</organism>
<dbReference type="InterPro" id="IPR020904">
    <property type="entry name" value="Sc_DH/Rdtase_CS"/>
</dbReference>
<dbReference type="PIRSF" id="PIRSF000126">
    <property type="entry name" value="11-beta-HSD1"/>
    <property type="match status" value="1"/>
</dbReference>
<dbReference type="PANTHER" id="PTHR44196:SF2">
    <property type="entry name" value="SHORT-CHAIN DEHYDROGENASE-RELATED"/>
    <property type="match status" value="1"/>
</dbReference>
<accession>B4S490</accession>
<name>B4S490_PROA2</name>
<comment type="similarity">
    <text evidence="1 3">Belongs to the short-chain dehydrogenases/reductases (SDR) family.</text>
</comment>
<dbReference type="PANTHER" id="PTHR44196">
    <property type="entry name" value="DEHYDROGENASE/REDUCTASE SDR FAMILY MEMBER 7B"/>
    <property type="match status" value="1"/>
</dbReference>
<gene>
    <name evidence="4" type="ordered locus">Paes_0281</name>
</gene>
<dbReference type="Gene3D" id="3.40.50.720">
    <property type="entry name" value="NAD(P)-binding Rossmann-like Domain"/>
    <property type="match status" value="1"/>
</dbReference>
<evidence type="ECO:0000256" key="1">
    <source>
        <dbReference type="ARBA" id="ARBA00006484"/>
    </source>
</evidence>
<keyword evidence="5" id="KW-1185">Reference proteome</keyword>
<evidence type="ECO:0000313" key="4">
    <source>
        <dbReference type="EMBL" id="ACF45338.1"/>
    </source>
</evidence>
<dbReference type="Proteomes" id="UP000002725">
    <property type="component" value="Chromosome"/>
</dbReference>
<sequence length="255" mass="27813">MSYTLITGASTGIGKAFALEFARCGHNLVLVARTKGRLEELASEIRRCNPVNVRICIMDFSDPASAEQVYRFCRKHALEVDVLVNCAGFGYAGGFDSMPLSAIEEMMQVNMLALAKLTRLFVQHMVAGGVGSVINIASMGGFQGVAFIGLYAATKSFIITLGEALHEEFRDKGIRVVTVCPGYIKTDFHARSGQNPSLSMLPVYDTSVVVRASIKGLAKNRVLVFPTLLDFLLVFLQRFTPRQIVLKIAAFLAPL</sequence>
<dbReference type="InterPro" id="IPR036291">
    <property type="entry name" value="NAD(P)-bd_dom_sf"/>
</dbReference>
<dbReference type="EMBL" id="CP001108">
    <property type="protein sequence ID" value="ACF45338.1"/>
    <property type="molecule type" value="Genomic_DNA"/>
</dbReference>
<dbReference type="AlphaFoldDB" id="B4S490"/>
<dbReference type="PRINTS" id="PR00081">
    <property type="entry name" value="GDHRDH"/>
</dbReference>
<dbReference type="GO" id="GO:0016491">
    <property type="term" value="F:oxidoreductase activity"/>
    <property type="evidence" value="ECO:0007669"/>
    <property type="project" value="UniProtKB-KW"/>
</dbReference>
<reference evidence="4" key="1">
    <citation type="submission" date="2008-06" db="EMBL/GenBank/DDBJ databases">
        <title>Complete sequence of chromosome of Prosthecochloris aestuarii DSM 271.</title>
        <authorList>
            <consortium name="US DOE Joint Genome Institute"/>
            <person name="Lucas S."/>
            <person name="Copeland A."/>
            <person name="Lapidus A."/>
            <person name="Glavina del Rio T."/>
            <person name="Dalin E."/>
            <person name="Tice H."/>
            <person name="Bruce D."/>
            <person name="Goodwin L."/>
            <person name="Pitluck S."/>
            <person name="Schmutz J."/>
            <person name="Larimer F."/>
            <person name="Land M."/>
            <person name="Hauser L."/>
            <person name="Kyrpides N."/>
            <person name="Anderson I."/>
            <person name="Liu Z."/>
            <person name="Li T."/>
            <person name="Zhao F."/>
            <person name="Overmann J."/>
            <person name="Bryant D.A."/>
            <person name="Richardson P."/>
        </authorList>
    </citation>
    <scope>NUCLEOTIDE SEQUENCE [LARGE SCALE GENOMIC DNA]</scope>
    <source>
        <strain evidence="4">DSM 271</strain>
    </source>
</reference>
<dbReference type="PRINTS" id="PR00080">
    <property type="entry name" value="SDRFAMILY"/>
</dbReference>
<dbReference type="eggNOG" id="COG0300">
    <property type="taxonomic scope" value="Bacteria"/>
</dbReference>
<dbReference type="RefSeq" id="WP_012504875.1">
    <property type="nucleotide sequence ID" value="NC_011059.1"/>
</dbReference>
<dbReference type="CDD" id="cd05233">
    <property type="entry name" value="SDR_c"/>
    <property type="match status" value="1"/>
</dbReference>
<proteinExistence type="inferred from homology"/>